<evidence type="ECO:0000313" key="1">
    <source>
        <dbReference type="EMBL" id="EOD68068.1"/>
    </source>
</evidence>
<evidence type="ECO:0000313" key="2">
    <source>
        <dbReference type="Proteomes" id="UP000014139"/>
    </source>
</evidence>
<keyword evidence="2" id="KW-1185">Reference proteome</keyword>
<proteinExistence type="predicted"/>
<accession>R1G9N3</accession>
<name>R1G9N3_9PSEU</name>
<dbReference type="Proteomes" id="UP000014139">
    <property type="component" value="Unassembled WGS sequence"/>
</dbReference>
<protein>
    <submittedName>
        <fullName evidence="1">GntR family transcriptional regulator fused with aminotransferase</fullName>
    </submittedName>
</protein>
<comment type="caution">
    <text evidence="1">The sequence shown here is derived from an EMBL/GenBank/DDBJ whole genome shotgun (WGS) entry which is preliminary data.</text>
</comment>
<keyword evidence="1" id="KW-0032">Aminotransferase</keyword>
<organism evidence="1 2">
    <name type="scientific">Amycolatopsis vancoresmycina DSM 44592</name>
    <dbReference type="NCBI Taxonomy" id="1292037"/>
    <lineage>
        <taxon>Bacteria</taxon>
        <taxon>Bacillati</taxon>
        <taxon>Actinomycetota</taxon>
        <taxon>Actinomycetes</taxon>
        <taxon>Pseudonocardiales</taxon>
        <taxon>Pseudonocardiaceae</taxon>
        <taxon>Amycolatopsis</taxon>
    </lineage>
</organism>
<keyword evidence="1" id="KW-0808">Transferase</keyword>
<feature type="non-terminal residue" evidence="1">
    <location>
        <position position="1"/>
    </location>
</feature>
<dbReference type="AlphaFoldDB" id="R1G9N3"/>
<dbReference type="GO" id="GO:0008483">
    <property type="term" value="F:transaminase activity"/>
    <property type="evidence" value="ECO:0007669"/>
    <property type="project" value="UniProtKB-KW"/>
</dbReference>
<gene>
    <name evidence="1" type="ORF">H480_13229</name>
</gene>
<dbReference type="EMBL" id="AOUO01000177">
    <property type="protein sequence ID" value="EOD68068.1"/>
    <property type="molecule type" value="Genomic_DNA"/>
</dbReference>
<reference evidence="1 2" key="1">
    <citation type="submission" date="2013-02" db="EMBL/GenBank/DDBJ databases">
        <title>Draft genome sequence of Amycolatopsis vancoresmycina strain DSM 44592T.</title>
        <authorList>
            <person name="Kumar S."/>
            <person name="Kaur N."/>
            <person name="Kaur C."/>
            <person name="Raghava G.P.S."/>
            <person name="Mayilraj S."/>
        </authorList>
    </citation>
    <scope>NUCLEOTIDE SEQUENCE [LARGE SCALE GENOMIC DNA]</scope>
    <source>
        <strain evidence="1 2">DSM 44592</strain>
    </source>
</reference>
<sequence length="36" mass="3691">YRTTPGAPALVLGYGNLADTGVEAAAKLLRRAMTTA</sequence>